<proteinExistence type="predicted"/>
<dbReference type="AlphaFoldDB" id="A0A5J4PXB7"/>
<comment type="caution">
    <text evidence="1">The sequence shown here is derived from an EMBL/GenBank/DDBJ whole genome shotgun (WGS) entry which is preliminary data.</text>
</comment>
<accession>A0A5J4PXB7</accession>
<reference evidence="1" key="1">
    <citation type="submission" date="2019-03" db="EMBL/GenBank/DDBJ databases">
        <title>Single cell metagenomics reveals metabolic interactions within the superorganism composed of flagellate Streblomastix strix and complex community of Bacteroidetes bacteria on its surface.</title>
        <authorList>
            <person name="Treitli S.C."/>
            <person name="Kolisko M."/>
            <person name="Husnik F."/>
            <person name="Keeling P."/>
            <person name="Hampl V."/>
        </authorList>
    </citation>
    <scope>NUCLEOTIDE SEQUENCE</scope>
    <source>
        <strain evidence="1">STM</strain>
    </source>
</reference>
<name>A0A5J4PXB7_9ZZZZ</name>
<sequence length="190" mass="22957">INSTVGISEKNSSTDWLRLPLLILLISNRKFTIGRYADNHLINILRCYEKYRPLFPRDNTKSKWEEKSYNVRRWTSCMRLSPRCWYRLFILEDFDIYGARESSASWVIELREKEGRIPVLLCERSDVVFDGYCNPIETLSHSFVCKPVYLKIYRRRYKKSNNDEHFSNEYDFTLKGLKMEPELVFFKRRR</sequence>
<gene>
    <name evidence="1" type="ORF">EZS27_035178</name>
</gene>
<dbReference type="EMBL" id="SNRY01005765">
    <property type="protein sequence ID" value="KAA6314165.1"/>
    <property type="molecule type" value="Genomic_DNA"/>
</dbReference>
<feature type="non-terminal residue" evidence="1">
    <location>
        <position position="1"/>
    </location>
</feature>
<protein>
    <submittedName>
        <fullName evidence="1">Uncharacterized protein</fullName>
    </submittedName>
</protein>
<evidence type="ECO:0000313" key="1">
    <source>
        <dbReference type="EMBL" id="KAA6314165.1"/>
    </source>
</evidence>
<organism evidence="1">
    <name type="scientific">termite gut metagenome</name>
    <dbReference type="NCBI Taxonomy" id="433724"/>
    <lineage>
        <taxon>unclassified sequences</taxon>
        <taxon>metagenomes</taxon>
        <taxon>organismal metagenomes</taxon>
    </lineage>
</organism>